<sequence>MDIKFHPMHQGNHNFPPHRSRIVSSSKQFSSPGPEGSAPREEDDDVGISSGDKDTNRAGENESGEGNNATKRNKGADSHIKKGNQVTAAQGKEDQQSIVQKSAEILNQVVVEENNNEESSHSTQGLESFVQDSIVSDTEDEHISPTNKAQECEAQVIECAEVVSQQQAIERNALTLNSPEVIDSNIRASQIQGINIEVNLQPRDTKKASRKARRRNLYEGSLSLSDKEYYEEYVSDSDLEGQEQDMTSDELRTTIALGNTLEIDFAKSDILKMKNMIEMEAKEYFLIQRNNNPYSNLFR</sequence>
<feature type="region of interest" description="Disordered" evidence="1">
    <location>
        <begin position="1"/>
        <end position="79"/>
    </location>
</feature>
<organism evidence="2 3">
    <name type="scientific">Rhododendron simsii</name>
    <name type="common">Sims's rhododendron</name>
    <dbReference type="NCBI Taxonomy" id="118357"/>
    <lineage>
        <taxon>Eukaryota</taxon>
        <taxon>Viridiplantae</taxon>
        <taxon>Streptophyta</taxon>
        <taxon>Embryophyta</taxon>
        <taxon>Tracheophyta</taxon>
        <taxon>Spermatophyta</taxon>
        <taxon>Magnoliopsida</taxon>
        <taxon>eudicotyledons</taxon>
        <taxon>Gunneridae</taxon>
        <taxon>Pentapetalae</taxon>
        <taxon>asterids</taxon>
        <taxon>Ericales</taxon>
        <taxon>Ericaceae</taxon>
        <taxon>Ericoideae</taxon>
        <taxon>Rhodoreae</taxon>
        <taxon>Rhododendron</taxon>
    </lineage>
</organism>
<dbReference type="AlphaFoldDB" id="A0A834FVK2"/>
<evidence type="ECO:0000256" key="1">
    <source>
        <dbReference type="SAM" id="MobiDB-lite"/>
    </source>
</evidence>
<comment type="caution">
    <text evidence="2">The sequence shown here is derived from an EMBL/GenBank/DDBJ whole genome shotgun (WGS) entry which is preliminary data.</text>
</comment>
<proteinExistence type="predicted"/>
<protein>
    <submittedName>
        <fullName evidence="2">Uncharacterized protein</fullName>
    </submittedName>
</protein>
<accession>A0A834FVK2</accession>
<reference evidence="2" key="1">
    <citation type="submission" date="2019-11" db="EMBL/GenBank/DDBJ databases">
        <authorList>
            <person name="Liu Y."/>
            <person name="Hou J."/>
            <person name="Li T.-Q."/>
            <person name="Guan C.-H."/>
            <person name="Wu X."/>
            <person name="Wu H.-Z."/>
            <person name="Ling F."/>
            <person name="Zhang R."/>
            <person name="Shi X.-G."/>
            <person name="Ren J.-P."/>
            <person name="Chen E.-F."/>
            <person name="Sun J.-M."/>
        </authorList>
    </citation>
    <scope>NUCLEOTIDE SEQUENCE</scope>
    <source>
        <strain evidence="2">Adult_tree_wgs_1</strain>
        <tissue evidence="2">Leaves</tissue>
    </source>
</reference>
<evidence type="ECO:0000313" key="2">
    <source>
        <dbReference type="EMBL" id="KAF7113188.1"/>
    </source>
</evidence>
<dbReference type="Proteomes" id="UP000626092">
    <property type="component" value="Unassembled WGS sequence"/>
</dbReference>
<feature type="compositionally biased region" description="Polar residues" evidence="1">
    <location>
        <begin position="22"/>
        <end position="31"/>
    </location>
</feature>
<feature type="compositionally biased region" description="Basic and acidic residues" evidence="1">
    <location>
        <begin position="51"/>
        <end position="60"/>
    </location>
</feature>
<name>A0A834FVK2_RHOSS</name>
<dbReference type="EMBL" id="WJXA01000331">
    <property type="protein sequence ID" value="KAF7113188.1"/>
    <property type="molecule type" value="Genomic_DNA"/>
</dbReference>
<evidence type="ECO:0000313" key="3">
    <source>
        <dbReference type="Proteomes" id="UP000626092"/>
    </source>
</evidence>
<dbReference type="OrthoDB" id="10414671at2759"/>
<keyword evidence="3" id="KW-1185">Reference proteome</keyword>
<gene>
    <name evidence="2" type="ORF">RHSIM_RhsimUnG0151500</name>
</gene>